<dbReference type="InterPro" id="IPR017850">
    <property type="entry name" value="Alkaline_phosphatase_core_sf"/>
</dbReference>
<evidence type="ECO:0000256" key="1">
    <source>
        <dbReference type="ARBA" id="ARBA00004651"/>
    </source>
</evidence>
<organism evidence="10 11">
    <name type="scientific">Collinsella acetigenes</name>
    <dbReference type="NCBI Taxonomy" id="2713419"/>
    <lineage>
        <taxon>Bacteria</taxon>
        <taxon>Bacillati</taxon>
        <taxon>Actinomycetota</taxon>
        <taxon>Coriobacteriia</taxon>
        <taxon>Coriobacteriales</taxon>
        <taxon>Coriobacteriaceae</taxon>
        <taxon>Collinsella</taxon>
    </lineage>
</organism>
<gene>
    <name evidence="10" type="ORF">HF320_02505</name>
</gene>
<dbReference type="Gene3D" id="3.30.1120.170">
    <property type="match status" value="1"/>
</dbReference>
<name>A0A7X9UB34_9ACTN</name>
<feature type="compositionally biased region" description="Basic residues" evidence="7">
    <location>
        <begin position="13"/>
        <end position="23"/>
    </location>
</feature>
<comment type="pathway">
    <text evidence="2">Cell wall biogenesis; lipoteichoic acid biosynthesis.</text>
</comment>
<feature type="transmembrane region" description="Helical" evidence="8">
    <location>
        <begin position="76"/>
        <end position="97"/>
    </location>
</feature>
<dbReference type="EMBL" id="JABBCP010000001">
    <property type="protein sequence ID" value="NMF55208.1"/>
    <property type="molecule type" value="Genomic_DNA"/>
</dbReference>
<dbReference type="GO" id="GO:0016787">
    <property type="term" value="F:hydrolase activity"/>
    <property type="evidence" value="ECO:0007669"/>
    <property type="project" value="UniProtKB-KW"/>
</dbReference>
<evidence type="ECO:0000256" key="8">
    <source>
        <dbReference type="SAM" id="Phobius"/>
    </source>
</evidence>
<dbReference type="PANTHER" id="PTHR47371">
    <property type="entry name" value="LIPOTEICHOIC ACID SYNTHASE"/>
    <property type="match status" value="1"/>
</dbReference>
<evidence type="ECO:0000256" key="4">
    <source>
        <dbReference type="ARBA" id="ARBA00022692"/>
    </source>
</evidence>
<evidence type="ECO:0000256" key="3">
    <source>
        <dbReference type="ARBA" id="ARBA00022475"/>
    </source>
</evidence>
<keyword evidence="10" id="KW-0378">Hydrolase</keyword>
<protein>
    <submittedName>
        <fullName evidence="10">Sulfatase-like hydrolase/transferase</fullName>
    </submittedName>
</protein>
<keyword evidence="10" id="KW-0808">Transferase</keyword>
<dbReference type="RefSeq" id="WP_169276893.1">
    <property type="nucleotide sequence ID" value="NZ_JABBCP010000001.1"/>
</dbReference>
<reference evidence="10 11" key="1">
    <citation type="submission" date="2020-04" db="EMBL/GenBank/DDBJ databases">
        <title>Collinsella sp. KGMB02528 nov., an anaerobic actinobacterium isolated from human feces.</title>
        <authorList>
            <person name="Han K.-I."/>
            <person name="Eom M.K."/>
            <person name="Kim J.-S."/>
            <person name="Lee K.C."/>
            <person name="Suh M.K."/>
            <person name="Park S.-H."/>
            <person name="Lee J.H."/>
            <person name="Kang S.W."/>
            <person name="Park J.-E."/>
            <person name="Oh B.S."/>
            <person name="Yu S.Y."/>
            <person name="Choi S.-H."/>
            <person name="Lee D.H."/>
            <person name="Yoon H."/>
            <person name="Kim B.-Y."/>
            <person name="Lee J.H."/>
            <person name="Lee J.-S."/>
        </authorList>
    </citation>
    <scope>NUCLEOTIDE SEQUENCE [LARGE SCALE GENOMIC DNA]</scope>
    <source>
        <strain evidence="10 11">KGMB02528</strain>
    </source>
</reference>
<dbReference type="Gene3D" id="3.40.720.10">
    <property type="entry name" value="Alkaline Phosphatase, subunit A"/>
    <property type="match status" value="1"/>
</dbReference>
<dbReference type="GO" id="GO:0005886">
    <property type="term" value="C:plasma membrane"/>
    <property type="evidence" value="ECO:0007669"/>
    <property type="project" value="UniProtKB-SubCell"/>
</dbReference>
<evidence type="ECO:0000256" key="2">
    <source>
        <dbReference type="ARBA" id="ARBA00004936"/>
    </source>
</evidence>
<evidence type="ECO:0000259" key="9">
    <source>
        <dbReference type="Pfam" id="PF00884"/>
    </source>
</evidence>
<dbReference type="CDD" id="cd16015">
    <property type="entry name" value="LTA_synthase"/>
    <property type="match status" value="1"/>
</dbReference>
<dbReference type="InterPro" id="IPR000917">
    <property type="entry name" value="Sulfatase_N"/>
</dbReference>
<keyword evidence="4 8" id="KW-0812">Transmembrane</keyword>
<keyword evidence="3" id="KW-1003">Cell membrane</keyword>
<sequence length="730" mass="80477">MSQHARTSTPKHAAPKKPARKPAGKQGRTPATPATSTPLFSSRDLLPLLYLSGAFLFLELLLRIANTSIPFFDPALLRIIASSLAAGSLLWLVSTIIPHKTVARGVVAAALLILGVIVIAECCVQKFFGIYYQIAYMLGMGGQVAGDFMGEAVGAILKNLWFFPLALAPGILTVVFRHRVVPDSQSAQTGSHVVLIFISLIVFALAQSANVVACHLGNDNQYYTTEYTANSAIPRFGLVNSLRLEAKYSIFGMPTPSFDAPAASASGATKQTSYKPNALDIDFDALVANDTDDTLRTMDQYFASQVPTQQNQYTGYFKDKNLVFITAEGFSYATIDKERTPALYKLSHNGFVFNNYYQPNWTQSTTGGEFAAMCGIIPTWVNGNTAFAESGDNAMPFGLGWQFQTRGYTTMAYHNNTYTYYGRNITHPNLGYDFIGIGNGLELPTNAWPRSDLEMMQATIDQQIDAYKNNGTPFHTYYMSVSGHCNYSWSVNDMSRKNKDVMNGEKGSETVLAYKASQQELEYALEYLLGQLDEAGIAEDTVIVLTADHYPYAMTENSDVDYYAEMTGINDNESLTTRYKNTLILWCSSLKEPVKIDDPCTAVDIVPTLLNLFGFDYDSRLLSGRDVLAPDADPGNVSTDMHVAIFADYGGGYSWITRAGTYEASLGTFTPARGVTLDDQDAYIASMNELVRNRYSMAKYIVQTDYYRHVFPNWKGRMTLTEALAKSASS</sequence>
<evidence type="ECO:0000256" key="7">
    <source>
        <dbReference type="SAM" id="MobiDB-lite"/>
    </source>
</evidence>
<keyword evidence="5 8" id="KW-1133">Transmembrane helix</keyword>
<dbReference type="Pfam" id="PF00884">
    <property type="entry name" value="Sulfatase"/>
    <property type="match status" value="1"/>
</dbReference>
<feature type="transmembrane region" description="Helical" evidence="8">
    <location>
        <begin position="130"/>
        <end position="149"/>
    </location>
</feature>
<feature type="transmembrane region" description="Helical" evidence="8">
    <location>
        <begin position="103"/>
        <end position="123"/>
    </location>
</feature>
<dbReference type="AlphaFoldDB" id="A0A7X9UB34"/>
<accession>A0A7X9UB34</accession>
<keyword evidence="6 8" id="KW-0472">Membrane</keyword>
<dbReference type="InterPro" id="IPR050448">
    <property type="entry name" value="OpgB/LTA_synthase_biosynth"/>
</dbReference>
<comment type="subcellular location">
    <subcellularLocation>
        <location evidence="1">Cell membrane</location>
        <topology evidence="1">Multi-pass membrane protein</topology>
    </subcellularLocation>
</comment>
<feature type="transmembrane region" description="Helical" evidence="8">
    <location>
        <begin position="193"/>
        <end position="213"/>
    </location>
</feature>
<dbReference type="Proteomes" id="UP000546970">
    <property type="component" value="Unassembled WGS sequence"/>
</dbReference>
<proteinExistence type="predicted"/>
<comment type="caution">
    <text evidence="10">The sequence shown here is derived from an EMBL/GenBank/DDBJ whole genome shotgun (WGS) entry which is preliminary data.</text>
</comment>
<feature type="domain" description="Sulfatase N-terminal" evidence="9">
    <location>
        <begin position="320"/>
        <end position="614"/>
    </location>
</feature>
<keyword evidence="11" id="KW-1185">Reference proteome</keyword>
<feature type="transmembrane region" description="Helical" evidence="8">
    <location>
        <begin position="45"/>
        <end position="64"/>
    </location>
</feature>
<evidence type="ECO:0000256" key="6">
    <source>
        <dbReference type="ARBA" id="ARBA00023136"/>
    </source>
</evidence>
<dbReference type="GO" id="GO:0016740">
    <property type="term" value="F:transferase activity"/>
    <property type="evidence" value="ECO:0007669"/>
    <property type="project" value="UniProtKB-KW"/>
</dbReference>
<evidence type="ECO:0000256" key="5">
    <source>
        <dbReference type="ARBA" id="ARBA00022989"/>
    </source>
</evidence>
<feature type="region of interest" description="Disordered" evidence="7">
    <location>
        <begin position="1"/>
        <end position="37"/>
    </location>
</feature>
<dbReference type="SUPFAM" id="SSF53649">
    <property type="entry name" value="Alkaline phosphatase-like"/>
    <property type="match status" value="1"/>
</dbReference>
<evidence type="ECO:0000313" key="11">
    <source>
        <dbReference type="Proteomes" id="UP000546970"/>
    </source>
</evidence>
<dbReference type="PANTHER" id="PTHR47371:SF3">
    <property type="entry name" value="PHOSPHOGLYCEROL TRANSFERASE I"/>
    <property type="match status" value="1"/>
</dbReference>
<feature type="transmembrane region" description="Helical" evidence="8">
    <location>
        <begin position="161"/>
        <end position="181"/>
    </location>
</feature>
<evidence type="ECO:0000313" key="10">
    <source>
        <dbReference type="EMBL" id="NMF55208.1"/>
    </source>
</evidence>